<dbReference type="NCBIfam" id="TIGR00720">
    <property type="entry name" value="sda_mono"/>
    <property type="match status" value="1"/>
</dbReference>
<dbReference type="Pfam" id="PF03315">
    <property type="entry name" value="SDH_beta"/>
    <property type="match status" value="1"/>
</dbReference>
<keyword evidence="7" id="KW-0479">Metal-binding</keyword>
<evidence type="ECO:0000256" key="7">
    <source>
        <dbReference type="ARBA" id="ARBA00022723"/>
    </source>
</evidence>
<dbReference type="InterPro" id="IPR005131">
    <property type="entry name" value="Ser_deHydtase_bsu"/>
</dbReference>
<evidence type="ECO:0000259" key="13">
    <source>
        <dbReference type="Pfam" id="PF03313"/>
    </source>
</evidence>
<evidence type="ECO:0000256" key="3">
    <source>
        <dbReference type="ARBA" id="ARBA00008636"/>
    </source>
</evidence>
<comment type="similarity">
    <text evidence="3">Belongs to the iron-sulfur dependent L-serine dehydratase family.</text>
</comment>
<evidence type="ECO:0000313" key="15">
    <source>
        <dbReference type="EMBL" id="GAA2245203.1"/>
    </source>
</evidence>
<comment type="caution">
    <text evidence="15">The sequence shown here is derived from an EMBL/GenBank/DDBJ whole genome shotgun (WGS) entry which is preliminary data.</text>
</comment>
<gene>
    <name evidence="15" type="ORF">GCM10009851_33080</name>
</gene>
<keyword evidence="9" id="KW-0411">Iron-sulfur</keyword>
<feature type="domain" description="Serine dehydratase beta chain" evidence="14">
    <location>
        <begin position="4"/>
        <end position="191"/>
    </location>
</feature>
<protein>
    <recommendedName>
        <fullName evidence="4">L-serine ammonia-lyase</fullName>
        <ecNumber evidence="4">4.3.1.17</ecNumber>
    </recommendedName>
    <alternativeName>
        <fullName evidence="11">L-serine deaminase</fullName>
    </alternativeName>
</protein>
<keyword evidence="16" id="KW-1185">Reference proteome</keyword>
<keyword evidence="5" id="KW-0312">Gluconeogenesis</keyword>
<keyword evidence="8" id="KW-0408">Iron</keyword>
<dbReference type="RefSeq" id="WP_259480621.1">
    <property type="nucleotide sequence ID" value="NZ_BAAAQY010000011.1"/>
</dbReference>
<comment type="catalytic activity">
    <reaction evidence="12">
        <text>L-serine = pyruvate + NH4(+)</text>
        <dbReference type="Rhea" id="RHEA:19169"/>
        <dbReference type="ChEBI" id="CHEBI:15361"/>
        <dbReference type="ChEBI" id="CHEBI:28938"/>
        <dbReference type="ChEBI" id="CHEBI:33384"/>
        <dbReference type="EC" id="4.3.1.17"/>
    </reaction>
</comment>
<evidence type="ECO:0000256" key="10">
    <source>
        <dbReference type="ARBA" id="ARBA00023239"/>
    </source>
</evidence>
<evidence type="ECO:0000256" key="1">
    <source>
        <dbReference type="ARBA" id="ARBA00001966"/>
    </source>
</evidence>
<dbReference type="Pfam" id="PF03313">
    <property type="entry name" value="SDH_alpha"/>
    <property type="match status" value="1"/>
</dbReference>
<evidence type="ECO:0000256" key="2">
    <source>
        <dbReference type="ARBA" id="ARBA00004742"/>
    </source>
</evidence>
<dbReference type="PANTHER" id="PTHR30182:SF1">
    <property type="entry name" value="L-SERINE DEHYDRATASE 1"/>
    <property type="match status" value="1"/>
</dbReference>
<sequence>MTVSTFDLFRVGIGPSSSHTVGPMRAALRFADELRAEGLLGMHGAGADGAGGTGDAPSLQVELFGSLAATGHGHGTLPAVLLGLDGWRPERLTVAEKSAALERIEREGGVRLGPERAGDADDYSGADTDARCGDPTARDHVFAPLRAHDIVLHRREVLARHPNGLRFTARTPTRVLEREYFSIGGGFVVGAEDATARPAHPGDSAAGFGSGSELLARAAEAGSVSAAMLRFETRGGDVDDAAVRSRLLHIRSVMEECAHAGMSREGVLPGALEVPRRAQRWHRELEADDPGRDPAFAEDWVNLVAIAVNEENASGGRVVTAPTNGAAGIIPAVLHYALEYTPSGRRDRDGTTVRFLLAAGAVGSLFKERASISGAEVGCQGEVGSAASMAAAGLAEVLGGTPAQVENAAEIAMEHSLGLTCDPIGGLVQIPCIERNAISAGKAVNAARMALRGDGSHRVSLDQVIETMRQTGLDMHAKYKETARGGLAVNVPVSVVDC</sequence>
<comment type="pathway">
    <text evidence="2">Carbohydrate biosynthesis; gluconeogenesis.</text>
</comment>
<organism evidence="15 16">
    <name type="scientific">Herbiconiux moechotypicola</name>
    <dbReference type="NCBI Taxonomy" id="637393"/>
    <lineage>
        <taxon>Bacteria</taxon>
        <taxon>Bacillati</taxon>
        <taxon>Actinomycetota</taxon>
        <taxon>Actinomycetes</taxon>
        <taxon>Micrococcales</taxon>
        <taxon>Microbacteriaceae</taxon>
        <taxon>Herbiconiux</taxon>
    </lineage>
</organism>
<dbReference type="EC" id="4.3.1.17" evidence="4"/>
<dbReference type="InterPro" id="IPR051318">
    <property type="entry name" value="Fe-S_L-Ser"/>
</dbReference>
<comment type="cofactor">
    <cofactor evidence="1">
        <name>[4Fe-4S] cluster</name>
        <dbReference type="ChEBI" id="CHEBI:49883"/>
    </cofactor>
</comment>
<dbReference type="PANTHER" id="PTHR30182">
    <property type="entry name" value="L-SERINE DEHYDRATASE"/>
    <property type="match status" value="1"/>
</dbReference>
<dbReference type="EMBL" id="BAAAQY010000011">
    <property type="protein sequence ID" value="GAA2245203.1"/>
    <property type="molecule type" value="Genomic_DNA"/>
</dbReference>
<feature type="domain" description="Serine dehydratase-like alpha subunit" evidence="13">
    <location>
        <begin position="223"/>
        <end position="488"/>
    </location>
</feature>
<evidence type="ECO:0000256" key="4">
    <source>
        <dbReference type="ARBA" id="ARBA00012093"/>
    </source>
</evidence>
<evidence type="ECO:0000256" key="12">
    <source>
        <dbReference type="ARBA" id="ARBA00049406"/>
    </source>
</evidence>
<evidence type="ECO:0000256" key="8">
    <source>
        <dbReference type="ARBA" id="ARBA00023004"/>
    </source>
</evidence>
<dbReference type="InterPro" id="IPR004644">
    <property type="entry name" value="Fe-S_L-Ser_mono"/>
</dbReference>
<reference evidence="16" key="1">
    <citation type="journal article" date="2019" name="Int. J. Syst. Evol. Microbiol.">
        <title>The Global Catalogue of Microorganisms (GCM) 10K type strain sequencing project: providing services to taxonomists for standard genome sequencing and annotation.</title>
        <authorList>
            <consortium name="The Broad Institute Genomics Platform"/>
            <consortium name="The Broad Institute Genome Sequencing Center for Infectious Disease"/>
            <person name="Wu L."/>
            <person name="Ma J."/>
        </authorList>
    </citation>
    <scope>NUCLEOTIDE SEQUENCE [LARGE SCALE GENOMIC DNA]</scope>
    <source>
        <strain evidence="16">JCM 16117</strain>
    </source>
</reference>
<evidence type="ECO:0000256" key="5">
    <source>
        <dbReference type="ARBA" id="ARBA00022432"/>
    </source>
</evidence>
<accession>A0ABP5QXN2</accession>
<evidence type="ECO:0000256" key="9">
    <source>
        <dbReference type="ARBA" id="ARBA00023014"/>
    </source>
</evidence>
<evidence type="ECO:0000313" key="16">
    <source>
        <dbReference type="Proteomes" id="UP001500929"/>
    </source>
</evidence>
<dbReference type="InterPro" id="IPR005130">
    <property type="entry name" value="Ser_deHydtase-like_asu"/>
</dbReference>
<evidence type="ECO:0000259" key="14">
    <source>
        <dbReference type="Pfam" id="PF03315"/>
    </source>
</evidence>
<dbReference type="Gene3D" id="3.30.1330.90">
    <property type="entry name" value="D-3-phosphoglycerate dehydrogenase, domain 3"/>
    <property type="match status" value="1"/>
</dbReference>
<dbReference type="Proteomes" id="UP001500929">
    <property type="component" value="Unassembled WGS sequence"/>
</dbReference>
<dbReference type="SUPFAM" id="SSF143548">
    <property type="entry name" value="Serine metabolism enzymes domain"/>
    <property type="match status" value="1"/>
</dbReference>
<keyword evidence="6" id="KW-0004">4Fe-4S</keyword>
<dbReference type="InterPro" id="IPR029009">
    <property type="entry name" value="ASB_dom_sf"/>
</dbReference>
<keyword evidence="10" id="KW-0456">Lyase</keyword>
<evidence type="ECO:0000256" key="11">
    <source>
        <dbReference type="ARBA" id="ARBA00041766"/>
    </source>
</evidence>
<evidence type="ECO:0000256" key="6">
    <source>
        <dbReference type="ARBA" id="ARBA00022485"/>
    </source>
</evidence>
<name>A0ABP5QXN2_9MICO</name>
<proteinExistence type="inferred from homology"/>